<gene>
    <name evidence="1" type="ORF">SDC9_187682</name>
</gene>
<sequence>MHFHRAKVGKNTQSFTQSQQALFRADCGIGVIPFGAAHRAQQNSICLLAGTEGLGGQCGAILIDGTAANEVSRCFKGETGGSGHHFQNANSLAHYFRADAITG</sequence>
<comment type="caution">
    <text evidence="1">The sequence shown here is derived from an EMBL/GenBank/DDBJ whole genome shotgun (WGS) entry which is preliminary data.</text>
</comment>
<accession>A0A645HNJ4</accession>
<evidence type="ECO:0000313" key="1">
    <source>
        <dbReference type="EMBL" id="MPN40146.1"/>
    </source>
</evidence>
<name>A0A645HNJ4_9ZZZZ</name>
<protein>
    <submittedName>
        <fullName evidence="1">Uncharacterized protein</fullName>
    </submittedName>
</protein>
<reference evidence="1" key="1">
    <citation type="submission" date="2019-08" db="EMBL/GenBank/DDBJ databases">
        <authorList>
            <person name="Kucharzyk K."/>
            <person name="Murdoch R.W."/>
            <person name="Higgins S."/>
            <person name="Loffler F."/>
        </authorList>
    </citation>
    <scope>NUCLEOTIDE SEQUENCE</scope>
</reference>
<organism evidence="1">
    <name type="scientific">bioreactor metagenome</name>
    <dbReference type="NCBI Taxonomy" id="1076179"/>
    <lineage>
        <taxon>unclassified sequences</taxon>
        <taxon>metagenomes</taxon>
        <taxon>ecological metagenomes</taxon>
    </lineage>
</organism>
<proteinExistence type="predicted"/>
<dbReference type="AlphaFoldDB" id="A0A645HNJ4"/>
<dbReference type="EMBL" id="VSSQ01096370">
    <property type="protein sequence ID" value="MPN40146.1"/>
    <property type="molecule type" value="Genomic_DNA"/>
</dbReference>